<comment type="catalytic activity">
    <reaction evidence="1 10">
        <text>4-hydroxy-4-methyl-2-oxoglutarate = 2 pyruvate</text>
        <dbReference type="Rhea" id="RHEA:22748"/>
        <dbReference type="ChEBI" id="CHEBI:15361"/>
        <dbReference type="ChEBI" id="CHEBI:58276"/>
        <dbReference type="EC" id="4.1.3.17"/>
    </reaction>
</comment>
<keyword evidence="9" id="KW-0460">Magnesium</keyword>
<gene>
    <name evidence="11" type="ORF">A1QC_13845</name>
</gene>
<comment type="cofactor">
    <cofactor evidence="9">
        <name>Mg(2+)</name>
        <dbReference type="ChEBI" id="CHEBI:18420"/>
    </cofactor>
</comment>
<evidence type="ECO:0000256" key="1">
    <source>
        <dbReference type="ARBA" id="ARBA00001342"/>
    </source>
</evidence>
<evidence type="ECO:0000256" key="4">
    <source>
        <dbReference type="ARBA" id="ARBA00011233"/>
    </source>
</evidence>
<dbReference type="PANTHER" id="PTHR33254">
    <property type="entry name" value="4-HYDROXY-4-METHYL-2-OXOGLUTARATE ALDOLASE 3-RELATED"/>
    <property type="match status" value="1"/>
</dbReference>
<accession>A0A1E5DYG3</accession>
<dbReference type="PANTHER" id="PTHR33254:SF4">
    <property type="entry name" value="4-HYDROXY-4-METHYL-2-OXOGLUTARATE ALDOLASE 3-RELATED"/>
    <property type="match status" value="1"/>
</dbReference>
<dbReference type="GO" id="GO:0008948">
    <property type="term" value="F:oxaloacetate decarboxylase activity"/>
    <property type="evidence" value="ECO:0007669"/>
    <property type="project" value="UniProtKB-EC"/>
</dbReference>
<keyword evidence="5 9" id="KW-0479">Metal-binding</keyword>
<dbReference type="SUPFAM" id="SSF89562">
    <property type="entry name" value="RraA-like"/>
    <property type="match status" value="1"/>
</dbReference>
<dbReference type="InterPro" id="IPR010203">
    <property type="entry name" value="RraA"/>
</dbReference>
<comment type="caution">
    <text evidence="11">The sequence shown here is derived from an EMBL/GenBank/DDBJ whole genome shotgun (WGS) entry which is preliminary data.</text>
</comment>
<dbReference type="InterPro" id="IPR005493">
    <property type="entry name" value="RraA/RraA-like"/>
</dbReference>
<proteinExistence type="inferred from homology"/>
<keyword evidence="12" id="KW-1185">Reference proteome</keyword>
<dbReference type="NCBIfam" id="NF006875">
    <property type="entry name" value="PRK09372.1"/>
    <property type="match status" value="1"/>
</dbReference>
<dbReference type="OrthoDB" id="943692at2"/>
<comment type="cofactor">
    <cofactor evidence="2 10">
        <name>a divalent metal cation</name>
        <dbReference type="ChEBI" id="CHEBI:60240"/>
    </cofactor>
</comment>
<comment type="catalytic activity">
    <reaction evidence="8 10">
        <text>oxaloacetate + H(+) = pyruvate + CO2</text>
        <dbReference type="Rhea" id="RHEA:15641"/>
        <dbReference type="ChEBI" id="CHEBI:15361"/>
        <dbReference type="ChEBI" id="CHEBI:15378"/>
        <dbReference type="ChEBI" id="CHEBI:16452"/>
        <dbReference type="ChEBI" id="CHEBI:16526"/>
        <dbReference type="EC" id="4.1.1.112"/>
    </reaction>
</comment>
<evidence type="ECO:0000256" key="5">
    <source>
        <dbReference type="ARBA" id="ARBA00022723"/>
    </source>
</evidence>
<dbReference type="Pfam" id="PF03737">
    <property type="entry name" value="RraA-like"/>
    <property type="match status" value="1"/>
</dbReference>
<dbReference type="RefSeq" id="WP_017023771.1">
    <property type="nucleotide sequence ID" value="NZ_AJYK02000115.1"/>
</dbReference>
<dbReference type="GO" id="GO:0046872">
    <property type="term" value="F:metal ion binding"/>
    <property type="evidence" value="ECO:0007669"/>
    <property type="project" value="UniProtKB-KW"/>
</dbReference>
<evidence type="ECO:0000313" key="11">
    <source>
        <dbReference type="EMBL" id="OEF22614.1"/>
    </source>
</evidence>
<dbReference type="EC" id="4.1.3.17" evidence="10"/>
<evidence type="ECO:0000256" key="7">
    <source>
        <dbReference type="ARBA" id="ARBA00025046"/>
    </source>
</evidence>
<comment type="subunit">
    <text evidence="4 10">Homotrimer.</text>
</comment>
<evidence type="ECO:0000256" key="6">
    <source>
        <dbReference type="ARBA" id="ARBA00023239"/>
    </source>
</evidence>
<evidence type="ECO:0000256" key="10">
    <source>
        <dbReference type="RuleBase" id="RU004338"/>
    </source>
</evidence>
<feature type="binding site" evidence="9">
    <location>
        <position position="98"/>
    </location>
    <ligand>
        <name>Mg(2+)</name>
        <dbReference type="ChEBI" id="CHEBI:18420"/>
    </ligand>
</feature>
<dbReference type="Gene3D" id="3.50.30.40">
    <property type="entry name" value="Ribonuclease E inhibitor RraA/RraA-like"/>
    <property type="match status" value="1"/>
</dbReference>
<feature type="binding site" evidence="9">
    <location>
        <begin position="75"/>
        <end position="78"/>
    </location>
    <ligand>
        <name>substrate</name>
    </ligand>
</feature>
<evidence type="ECO:0000313" key="12">
    <source>
        <dbReference type="Proteomes" id="UP000094070"/>
    </source>
</evidence>
<evidence type="ECO:0000256" key="9">
    <source>
        <dbReference type="PIRSR" id="PIRSR605493-1"/>
    </source>
</evidence>
<dbReference type="EMBL" id="AJYK02000115">
    <property type="protein sequence ID" value="OEF22614.1"/>
    <property type="molecule type" value="Genomic_DNA"/>
</dbReference>
<sequence>MKDLLPELCDHFEGKVAFLAVPFSNYGQKVSFYGEVVTLRCYHDNSLVRETLNQNGAGKVLLIDGNGSIEKALLGDQLAILAEQNGWQGVIVYGAVRDAYTLSTVNLGIKALATNPFKTEKRGVGEAQVSLNIGGISIHPGDFIYSDWNGVLVSNEELDLTLLG</sequence>
<evidence type="ECO:0000256" key="3">
    <source>
        <dbReference type="ARBA" id="ARBA00008621"/>
    </source>
</evidence>
<dbReference type="STRING" id="1188252.A1QC_13845"/>
<keyword evidence="6 10" id="KW-0456">Lyase</keyword>
<dbReference type="NCBIfam" id="TIGR01935">
    <property type="entry name" value="NOT-MenG"/>
    <property type="match status" value="1"/>
</dbReference>
<comment type="similarity">
    <text evidence="3 10">Belongs to the class II aldolase/RraA-like family.</text>
</comment>
<organism evidence="11 12">
    <name type="scientific">Vibrio rumoiensis 1S-45</name>
    <dbReference type="NCBI Taxonomy" id="1188252"/>
    <lineage>
        <taxon>Bacteria</taxon>
        <taxon>Pseudomonadati</taxon>
        <taxon>Pseudomonadota</taxon>
        <taxon>Gammaproteobacteria</taxon>
        <taxon>Vibrionales</taxon>
        <taxon>Vibrionaceae</taxon>
        <taxon>Vibrio</taxon>
    </lineage>
</organism>
<evidence type="ECO:0000256" key="2">
    <source>
        <dbReference type="ARBA" id="ARBA00001968"/>
    </source>
</evidence>
<dbReference type="GO" id="GO:0047443">
    <property type="term" value="F:4-hydroxy-4-methyl-2-oxoglutarate aldolase activity"/>
    <property type="evidence" value="ECO:0007669"/>
    <property type="project" value="UniProtKB-EC"/>
</dbReference>
<dbReference type="eggNOG" id="COG0684">
    <property type="taxonomic scope" value="Bacteria"/>
</dbReference>
<dbReference type="EC" id="4.1.1.112" evidence="10"/>
<dbReference type="CDD" id="cd16841">
    <property type="entry name" value="RraA_family"/>
    <property type="match status" value="1"/>
</dbReference>
<feature type="binding site" evidence="9">
    <location>
        <position position="97"/>
    </location>
    <ligand>
        <name>substrate</name>
    </ligand>
</feature>
<dbReference type="GO" id="GO:0008428">
    <property type="term" value="F:ribonuclease inhibitor activity"/>
    <property type="evidence" value="ECO:0007669"/>
    <property type="project" value="InterPro"/>
</dbReference>
<protein>
    <recommendedName>
        <fullName evidence="10">4-hydroxy-4-methyl-2-oxoglutarate aldolase</fullName>
        <shortName evidence="10">HMG aldolase</shortName>
        <ecNumber evidence="10">4.1.1.112</ecNumber>
        <ecNumber evidence="10">4.1.3.17</ecNumber>
    </recommendedName>
    <alternativeName>
        <fullName evidence="10">Oxaloacetate decarboxylase</fullName>
    </alternativeName>
</protein>
<dbReference type="NCBIfam" id="NF009134">
    <property type="entry name" value="PRK12487.1"/>
    <property type="match status" value="1"/>
</dbReference>
<dbReference type="InterPro" id="IPR036704">
    <property type="entry name" value="RraA/RraA-like_sf"/>
</dbReference>
<reference evidence="11 12" key="1">
    <citation type="journal article" date="2012" name="Science">
        <title>Ecological populations of bacteria act as socially cohesive units of antibiotic production and resistance.</title>
        <authorList>
            <person name="Cordero O.X."/>
            <person name="Wildschutte H."/>
            <person name="Kirkup B."/>
            <person name="Proehl S."/>
            <person name="Ngo L."/>
            <person name="Hussain F."/>
            <person name="Le Roux F."/>
            <person name="Mincer T."/>
            <person name="Polz M.F."/>
        </authorList>
    </citation>
    <scope>NUCLEOTIDE SEQUENCE [LARGE SCALE GENOMIC DNA]</scope>
    <source>
        <strain evidence="11 12">1S-45</strain>
    </source>
</reference>
<name>A0A1E5DYG3_9VIBR</name>
<comment type="function">
    <text evidence="7 10">Catalyzes the aldol cleavage of 4-hydroxy-4-methyl-2-oxoglutarate (HMG) into 2 molecules of pyruvate. Also contains a secondary oxaloacetate (OAA) decarboxylase activity due to the common pyruvate enolate transition state formed following C-C bond cleavage in the retro-aldol and decarboxylation reactions.</text>
</comment>
<dbReference type="GO" id="GO:0051252">
    <property type="term" value="P:regulation of RNA metabolic process"/>
    <property type="evidence" value="ECO:0007669"/>
    <property type="project" value="InterPro"/>
</dbReference>
<dbReference type="AlphaFoldDB" id="A0A1E5DYG3"/>
<dbReference type="Proteomes" id="UP000094070">
    <property type="component" value="Unassembled WGS sequence"/>
</dbReference>
<evidence type="ECO:0000256" key="8">
    <source>
        <dbReference type="ARBA" id="ARBA00047973"/>
    </source>
</evidence>